<dbReference type="InterPro" id="IPR036890">
    <property type="entry name" value="HATPase_C_sf"/>
</dbReference>
<evidence type="ECO:0000259" key="7">
    <source>
        <dbReference type="SMART" id="SM00387"/>
    </source>
</evidence>
<dbReference type="CDD" id="cd16917">
    <property type="entry name" value="HATPase_UhpB-NarQ-NarX-like"/>
    <property type="match status" value="1"/>
</dbReference>
<evidence type="ECO:0000256" key="4">
    <source>
        <dbReference type="ARBA" id="ARBA00022777"/>
    </source>
</evidence>
<dbReference type="STRING" id="582692.SAMN05720606_10914"/>
<feature type="transmembrane region" description="Helical" evidence="6">
    <location>
        <begin position="126"/>
        <end position="148"/>
    </location>
</feature>
<gene>
    <name evidence="8" type="ORF">SAMN05720606_10914</name>
</gene>
<name>A0A1G5IMB8_9BACL</name>
<organism evidence="8 9">
    <name type="scientific">Paenibacillus polysaccharolyticus</name>
    <dbReference type="NCBI Taxonomy" id="582692"/>
    <lineage>
        <taxon>Bacteria</taxon>
        <taxon>Bacillati</taxon>
        <taxon>Bacillota</taxon>
        <taxon>Bacilli</taxon>
        <taxon>Bacillales</taxon>
        <taxon>Paenibacillaceae</taxon>
        <taxon>Paenibacillus</taxon>
    </lineage>
</organism>
<dbReference type="Pfam" id="PF23540">
    <property type="entry name" value="DesK_N"/>
    <property type="match status" value="1"/>
</dbReference>
<keyword evidence="4 8" id="KW-0418">Kinase</keyword>
<sequence>MYSDSSHATVRLKSSNTFFKEENDIQKWSQLFYKNTGLNPYVWLVFFILPFYYISQYSQLWTLVTGIIIILVFFVCYLLAFITKGWQVYMWIGLLIAISITMTIAYDYAYFSLFLAFFIGNIKNKAGFFTLYSVNLGASFLTVNYGFINQNSMLLSQFPFVFISLMASILLPISTYNKNKREQLEGQLESANKRLDDLVKMEERQRIARDLHDTLGQKLSLIGLKTDLAKRLLRKNPDQAIIELNELRQTASTALKEVREMVTTMRGTQLVDEMFRAEQILKAASIEFILQGNPKLQDTSQLNENVLGMCLKEAVTNVVKHSQATRCIIGIEETPSHNVLTVDDNGIGMERTRKQDRRGTGILGMKERLEFVNGCMDIRSGTGIEGTSLIIHVPKLVRKPIKEAEE</sequence>
<dbReference type="GO" id="GO:0000155">
    <property type="term" value="F:phosphorelay sensor kinase activity"/>
    <property type="evidence" value="ECO:0007669"/>
    <property type="project" value="InterPro"/>
</dbReference>
<dbReference type="EMBL" id="FMVM01000009">
    <property type="protein sequence ID" value="SCY76719.1"/>
    <property type="molecule type" value="Genomic_DNA"/>
</dbReference>
<keyword evidence="5" id="KW-0902">Two-component regulatory system</keyword>
<feature type="domain" description="Histidine kinase/HSP90-like ATPase" evidence="7">
    <location>
        <begin position="302"/>
        <end position="397"/>
    </location>
</feature>
<dbReference type="InterPro" id="IPR056374">
    <property type="entry name" value="DesK/YvfT_N"/>
</dbReference>
<proteinExistence type="predicted"/>
<evidence type="ECO:0000256" key="2">
    <source>
        <dbReference type="ARBA" id="ARBA00012438"/>
    </source>
</evidence>
<dbReference type="Gene3D" id="3.30.565.10">
    <property type="entry name" value="Histidine kinase-like ATPase, C-terminal domain"/>
    <property type="match status" value="1"/>
</dbReference>
<evidence type="ECO:0000256" key="6">
    <source>
        <dbReference type="SAM" id="Phobius"/>
    </source>
</evidence>
<dbReference type="InterPro" id="IPR003594">
    <property type="entry name" value="HATPase_dom"/>
</dbReference>
<dbReference type="SMART" id="SM00387">
    <property type="entry name" value="HATPase_c"/>
    <property type="match status" value="1"/>
</dbReference>
<keyword evidence="3" id="KW-0808">Transferase</keyword>
<feature type="transmembrane region" description="Helical" evidence="6">
    <location>
        <begin position="154"/>
        <end position="173"/>
    </location>
</feature>
<dbReference type="PANTHER" id="PTHR24421:SF63">
    <property type="entry name" value="SENSOR HISTIDINE KINASE DESK"/>
    <property type="match status" value="1"/>
</dbReference>
<reference evidence="9" key="1">
    <citation type="submission" date="2016-10" db="EMBL/GenBank/DDBJ databases">
        <authorList>
            <person name="Varghese N."/>
            <person name="Submissions S."/>
        </authorList>
    </citation>
    <scope>NUCLEOTIDE SEQUENCE [LARGE SCALE GENOMIC DNA]</scope>
    <source>
        <strain evidence="9">BL9</strain>
    </source>
</reference>
<keyword evidence="6" id="KW-0472">Membrane</keyword>
<keyword evidence="6" id="KW-0812">Transmembrane</keyword>
<dbReference type="SUPFAM" id="SSF55874">
    <property type="entry name" value="ATPase domain of HSP90 chaperone/DNA topoisomerase II/histidine kinase"/>
    <property type="match status" value="1"/>
</dbReference>
<evidence type="ECO:0000256" key="5">
    <source>
        <dbReference type="ARBA" id="ARBA00023012"/>
    </source>
</evidence>
<dbReference type="InterPro" id="IPR050482">
    <property type="entry name" value="Sensor_HK_TwoCompSys"/>
</dbReference>
<evidence type="ECO:0000256" key="3">
    <source>
        <dbReference type="ARBA" id="ARBA00022679"/>
    </source>
</evidence>
<comment type="catalytic activity">
    <reaction evidence="1">
        <text>ATP + protein L-histidine = ADP + protein N-phospho-L-histidine.</text>
        <dbReference type="EC" id="2.7.13.3"/>
    </reaction>
</comment>
<dbReference type="Pfam" id="PF02518">
    <property type="entry name" value="HATPase_c"/>
    <property type="match status" value="1"/>
</dbReference>
<dbReference type="Gene3D" id="1.20.5.1930">
    <property type="match status" value="1"/>
</dbReference>
<evidence type="ECO:0000313" key="8">
    <source>
        <dbReference type="EMBL" id="SCY76719.1"/>
    </source>
</evidence>
<evidence type="ECO:0000256" key="1">
    <source>
        <dbReference type="ARBA" id="ARBA00000085"/>
    </source>
</evidence>
<feature type="transmembrane region" description="Helical" evidence="6">
    <location>
        <begin position="88"/>
        <end position="119"/>
    </location>
</feature>
<dbReference type="AlphaFoldDB" id="A0A1G5IMB8"/>
<evidence type="ECO:0000313" key="9">
    <source>
        <dbReference type="Proteomes" id="UP000198538"/>
    </source>
</evidence>
<dbReference type="Proteomes" id="UP000198538">
    <property type="component" value="Unassembled WGS sequence"/>
</dbReference>
<keyword evidence="9" id="KW-1185">Reference proteome</keyword>
<dbReference type="InterPro" id="IPR011712">
    <property type="entry name" value="Sig_transdc_His_kin_sub3_dim/P"/>
</dbReference>
<feature type="transmembrane region" description="Helical" evidence="6">
    <location>
        <begin position="61"/>
        <end position="82"/>
    </location>
</feature>
<keyword evidence="6" id="KW-1133">Transmembrane helix</keyword>
<dbReference type="Pfam" id="PF07730">
    <property type="entry name" value="HisKA_3"/>
    <property type="match status" value="1"/>
</dbReference>
<dbReference type="GO" id="GO:0046983">
    <property type="term" value="F:protein dimerization activity"/>
    <property type="evidence" value="ECO:0007669"/>
    <property type="project" value="InterPro"/>
</dbReference>
<dbReference type="EC" id="2.7.13.3" evidence="2"/>
<feature type="transmembrane region" description="Helical" evidence="6">
    <location>
        <begin position="38"/>
        <end position="54"/>
    </location>
</feature>
<protein>
    <recommendedName>
        <fullName evidence="2">histidine kinase</fullName>
        <ecNumber evidence="2">2.7.13.3</ecNumber>
    </recommendedName>
</protein>
<accession>A0A1G5IMB8</accession>
<dbReference type="GO" id="GO:0016020">
    <property type="term" value="C:membrane"/>
    <property type="evidence" value="ECO:0007669"/>
    <property type="project" value="InterPro"/>
</dbReference>
<dbReference type="PANTHER" id="PTHR24421">
    <property type="entry name" value="NITRATE/NITRITE SENSOR PROTEIN NARX-RELATED"/>
    <property type="match status" value="1"/>
</dbReference>